<evidence type="ECO:0000313" key="2">
    <source>
        <dbReference type="Proteomes" id="UP001595420"/>
    </source>
</evidence>
<dbReference type="Proteomes" id="UP001595420">
    <property type="component" value="Unassembled WGS sequence"/>
</dbReference>
<accession>A0ABV7C2A7</accession>
<proteinExistence type="predicted"/>
<dbReference type="InterPro" id="IPR025534">
    <property type="entry name" value="DUF4420"/>
</dbReference>
<comment type="caution">
    <text evidence="1">The sequence shown here is derived from an EMBL/GenBank/DDBJ whole genome shotgun (WGS) entry which is preliminary data.</text>
</comment>
<organism evidence="1 2">
    <name type="scientific">Falsiroseomonas tokyonensis</name>
    <dbReference type="NCBI Taxonomy" id="430521"/>
    <lineage>
        <taxon>Bacteria</taxon>
        <taxon>Pseudomonadati</taxon>
        <taxon>Pseudomonadota</taxon>
        <taxon>Alphaproteobacteria</taxon>
        <taxon>Acetobacterales</taxon>
        <taxon>Roseomonadaceae</taxon>
        <taxon>Falsiroseomonas</taxon>
    </lineage>
</organism>
<dbReference type="EMBL" id="JBHRSB010000010">
    <property type="protein sequence ID" value="MFC3003174.1"/>
    <property type="molecule type" value="Genomic_DNA"/>
</dbReference>
<sequence length="328" mass="34099">MNAAELRRLFQRLAGNAAPAEGTFAALEVPGSGGHMAFLSATGTPGLLLSTSGDGPRPPRIRLSGLDAMFGVPCAVSVAGGVPEERRMTVLSCTAGADVRPLFAEFGGTFLRLVGPLPTMEQASLAVARFAALLSSLTRPSRQSVTGLIGELMVLLLAADPATAIACWRRSAGDKFDFVAPDARVECKAASPGLRIHSFSWEQCNPPVGPALVASLFVEATGGGTTVRELLDRIEARLSAVPEAAVKLRETVASTMGAALPETLDATFDEATCRASLRWFDLRHVPAIRGDLPSGVGSVRFSSDLTLVAPVAPALAHTGLQGLLPVAH</sequence>
<keyword evidence="2" id="KW-1185">Reference proteome</keyword>
<protein>
    <submittedName>
        <fullName evidence="1">PD-(D/E)XK motif protein</fullName>
    </submittedName>
</protein>
<gene>
    <name evidence="1" type="ORF">ACFOD3_24985</name>
</gene>
<reference evidence="2" key="1">
    <citation type="journal article" date="2019" name="Int. J. Syst. Evol. Microbiol.">
        <title>The Global Catalogue of Microorganisms (GCM) 10K type strain sequencing project: providing services to taxonomists for standard genome sequencing and annotation.</title>
        <authorList>
            <consortium name="The Broad Institute Genomics Platform"/>
            <consortium name="The Broad Institute Genome Sequencing Center for Infectious Disease"/>
            <person name="Wu L."/>
            <person name="Ma J."/>
        </authorList>
    </citation>
    <scope>NUCLEOTIDE SEQUENCE [LARGE SCALE GENOMIC DNA]</scope>
    <source>
        <strain evidence="2">CGMCC 1.16855</strain>
    </source>
</reference>
<name>A0ABV7C2A7_9PROT</name>
<dbReference type="Pfam" id="PF14390">
    <property type="entry name" value="DUF4420"/>
    <property type="match status" value="1"/>
</dbReference>
<dbReference type="RefSeq" id="WP_216839627.1">
    <property type="nucleotide sequence ID" value="NZ_JAFNJS010000010.1"/>
</dbReference>
<evidence type="ECO:0000313" key="1">
    <source>
        <dbReference type="EMBL" id="MFC3003174.1"/>
    </source>
</evidence>